<keyword evidence="2" id="KW-1185">Reference proteome</keyword>
<dbReference type="Proteomes" id="UP000004994">
    <property type="component" value="Chromosome 5"/>
</dbReference>
<dbReference type="InParanoid" id="A0A3Q7GL48"/>
<sequence>SKRPRRSL</sequence>
<dbReference type="Gramene" id="Solyc05g046395.1.1">
    <property type="protein sequence ID" value="Solyc05g046395.1.1.1"/>
    <property type="gene ID" value="Solyc05g046395.1"/>
</dbReference>
<organism evidence="1">
    <name type="scientific">Solanum lycopersicum</name>
    <name type="common">Tomato</name>
    <name type="synonym">Lycopersicon esculentum</name>
    <dbReference type="NCBI Taxonomy" id="4081"/>
    <lineage>
        <taxon>Eukaryota</taxon>
        <taxon>Viridiplantae</taxon>
        <taxon>Streptophyta</taxon>
        <taxon>Embryophyta</taxon>
        <taxon>Tracheophyta</taxon>
        <taxon>Spermatophyta</taxon>
        <taxon>Magnoliopsida</taxon>
        <taxon>eudicotyledons</taxon>
        <taxon>Gunneridae</taxon>
        <taxon>Pentapetalae</taxon>
        <taxon>asterids</taxon>
        <taxon>lamiids</taxon>
        <taxon>Solanales</taxon>
        <taxon>Solanaceae</taxon>
        <taxon>Solanoideae</taxon>
        <taxon>Solaneae</taxon>
        <taxon>Solanum</taxon>
        <taxon>Solanum subgen. Lycopersicon</taxon>
    </lineage>
</organism>
<evidence type="ECO:0000313" key="1">
    <source>
        <dbReference type="EnsemblPlants" id="Solyc05g046395.1.1.1"/>
    </source>
</evidence>
<reference evidence="1" key="2">
    <citation type="submission" date="2019-01" db="UniProtKB">
        <authorList>
            <consortium name="EnsemblPlants"/>
        </authorList>
    </citation>
    <scope>IDENTIFICATION</scope>
    <source>
        <strain evidence="1">cv. Heinz 1706</strain>
    </source>
</reference>
<dbReference type="EnsemblPlants" id="Solyc05g046395.1.1">
    <property type="protein sequence ID" value="Solyc05g046395.1.1.1"/>
    <property type="gene ID" value="Solyc05g046395.1"/>
</dbReference>
<proteinExistence type="predicted"/>
<name>A0A3Q7GL48_SOLLC</name>
<protein>
    <submittedName>
        <fullName evidence="1">Uncharacterized protein</fullName>
    </submittedName>
</protein>
<accession>A0A3Q7GL48</accession>
<reference evidence="1" key="1">
    <citation type="journal article" date="2012" name="Nature">
        <title>The tomato genome sequence provides insights into fleshy fruit evolution.</title>
        <authorList>
            <consortium name="Tomato Genome Consortium"/>
        </authorList>
    </citation>
    <scope>NUCLEOTIDE SEQUENCE [LARGE SCALE GENOMIC DNA]</scope>
    <source>
        <strain evidence="1">cv. Heinz 1706</strain>
    </source>
</reference>
<evidence type="ECO:0000313" key="2">
    <source>
        <dbReference type="Proteomes" id="UP000004994"/>
    </source>
</evidence>